<sequence length="35" mass="3566">MHMASGLGGLNKSPNGVVIGLAQLALPDPHTREAL</sequence>
<name>A0A3M4MSX7_PSESG</name>
<protein>
    <submittedName>
        <fullName evidence="1">Uncharacterized protein</fullName>
    </submittedName>
</protein>
<gene>
    <name evidence="1" type="ORF">ALQ74_03378</name>
</gene>
<evidence type="ECO:0000313" key="1">
    <source>
        <dbReference type="EMBL" id="RMM68389.1"/>
    </source>
</evidence>
<proteinExistence type="predicted"/>
<accession>A0A3M4MSX7</accession>
<comment type="caution">
    <text evidence="1">The sequence shown here is derived from an EMBL/GenBank/DDBJ whole genome shotgun (WGS) entry which is preliminary data.</text>
</comment>
<dbReference type="AlphaFoldDB" id="A0A3M4MSX7"/>
<dbReference type="Proteomes" id="UP000279057">
    <property type="component" value="Unassembled WGS sequence"/>
</dbReference>
<organism evidence="1 2">
    <name type="scientific">Pseudomonas savastanoi pv. glycinea</name>
    <name type="common">Pseudomonas syringae pv. glycinea</name>
    <dbReference type="NCBI Taxonomy" id="318"/>
    <lineage>
        <taxon>Bacteria</taxon>
        <taxon>Pseudomonadati</taxon>
        <taxon>Pseudomonadota</taxon>
        <taxon>Gammaproteobacteria</taxon>
        <taxon>Pseudomonadales</taxon>
        <taxon>Pseudomonadaceae</taxon>
        <taxon>Pseudomonas</taxon>
    </lineage>
</organism>
<evidence type="ECO:0000313" key="2">
    <source>
        <dbReference type="Proteomes" id="UP000279057"/>
    </source>
</evidence>
<reference evidence="1 2" key="1">
    <citation type="submission" date="2018-08" db="EMBL/GenBank/DDBJ databases">
        <title>Recombination of ecologically and evolutionarily significant loci maintains genetic cohesion in the Pseudomonas syringae species complex.</title>
        <authorList>
            <person name="Dillon M."/>
            <person name="Thakur S."/>
            <person name="Almeida R.N.D."/>
            <person name="Weir B.S."/>
            <person name="Guttman D.S."/>
        </authorList>
    </citation>
    <scope>NUCLEOTIDE SEQUENCE [LARGE SCALE GENOMIC DNA]</scope>
    <source>
        <strain evidence="1 2">ICMP 4332</strain>
    </source>
</reference>
<dbReference type="EMBL" id="RBOM01000023">
    <property type="protein sequence ID" value="RMM68389.1"/>
    <property type="molecule type" value="Genomic_DNA"/>
</dbReference>